<comment type="caution">
    <text evidence="2">The sequence shown here is derived from an EMBL/GenBank/DDBJ whole genome shotgun (WGS) entry which is preliminary data.</text>
</comment>
<dbReference type="Pfam" id="PF08904">
    <property type="entry name" value="EipB_like"/>
    <property type="match status" value="1"/>
</dbReference>
<reference evidence="2 3" key="1">
    <citation type="submission" date="2019-09" db="EMBL/GenBank/DDBJ databases">
        <title>Genome sequence of Rhodovastum atsumiense, a diverse member of the Acetobacteraceae family of non-sulfur purple photosynthetic bacteria.</title>
        <authorList>
            <person name="Meyer T."/>
            <person name="Kyndt J."/>
        </authorList>
    </citation>
    <scope>NUCLEOTIDE SEQUENCE [LARGE SCALE GENOMIC DNA]</scope>
    <source>
        <strain evidence="2 3">DSM 21279</strain>
    </source>
</reference>
<evidence type="ECO:0000256" key="1">
    <source>
        <dbReference type="SAM" id="SignalP"/>
    </source>
</evidence>
<sequence>MRLFVLTALALLLGGGVPAMAVEPAAPMAAHRALYTLTLEQARASEVAGASGTMAYEVLDACDGWASRQRLEMTIINRDGQDIQMLSDYTTWESKDGLKMRFRMRQTTEQAVTSEVAGEASLERVGGPGTVHYSVPEDTTKDLPAGTLFPMAHTEAILAAARAGKKFITLPLFDGTSEKGGQDSSVAISSWGGPRPSKWPDLAKLPSGRVHVAFFDRGTSSQQPDYEVSMRYWDNGVADELDMDFGEFVMKGTLTQFAIVPPGC</sequence>
<name>A0A5M6IVH4_9PROT</name>
<evidence type="ECO:0000313" key="2">
    <source>
        <dbReference type="EMBL" id="KAA5612272.1"/>
    </source>
</evidence>
<feature type="chain" id="PRO_5024284666" evidence="1">
    <location>
        <begin position="22"/>
        <end position="264"/>
    </location>
</feature>
<dbReference type="OrthoDB" id="9815514at2"/>
<gene>
    <name evidence="2" type="ORF">F1189_10240</name>
</gene>
<dbReference type="AlphaFoldDB" id="A0A5M6IVH4"/>
<dbReference type="EMBL" id="VWPK01000013">
    <property type="protein sequence ID" value="KAA5612272.1"/>
    <property type="molecule type" value="Genomic_DNA"/>
</dbReference>
<proteinExistence type="predicted"/>
<evidence type="ECO:0000313" key="3">
    <source>
        <dbReference type="Proteomes" id="UP000325255"/>
    </source>
</evidence>
<dbReference type="RefSeq" id="WP_150040644.1">
    <property type="nucleotide sequence ID" value="NZ_OW485601.1"/>
</dbReference>
<protein>
    <submittedName>
        <fullName evidence="2">Cell envelope integrity EipB family protein</fullName>
    </submittedName>
</protein>
<organism evidence="2 3">
    <name type="scientific">Rhodovastum atsumiense</name>
    <dbReference type="NCBI Taxonomy" id="504468"/>
    <lineage>
        <taxon>Bacteria</taxon>
        <taxon>Pseudomonadati</taxon>
        <taxon>Pseudomonadota</taxon>
        <taxon>Alphaproteobacteria</taxon>
        <taxon>Acetobacterales</taxon>
        <taxon>Acetobacteraceae</taxon>
        <taxon>Rhodovastum</taxon>
    </lineage>
</organism>
<dbReference type="Proteomes" id="UP000325255">
    <property type="component" value="Unassembled WGS sequence"/>
</dbReference>
<keyword evidence="1" id="KW-0732">Signal</keyword>
<keyword evidence="3" id="KW-1185">Reference proteome</keyword>
<accession>A0A5M6IVH4</accession>
<dbReference type="InterPro" id="IPR015000">
    <property type="entry name" value="EipB-like"/>
</dbReference>
<feature type="signal peptide" evidence="1">
    <location>
        <begin position="1"/>
        <end position="21"/>
    </location>
</feature>